<keyword evidence="4 7" id="KW-0819">tRNA processing</keyword>
<dbReference type="GO" id="GO:0008616">
    <property type="term" value="P:tRNA queuosine(34) biosynthetic process"/>
    <property type="evidence" value="ECO:0007669"/>
    <property type="project" value="UniProtKB-UniRule"/>
</dbReference>
<dbReference type="PANTHER" id="PTHR46499">
    <property type="entry name" value="QUEUINE TRNA-RIBOSYLTRANSFERASE"/>
    <property type="match status" value="1"/>
</dbReference>
<evidence type="ECO:0000313" key="9">
    <source>
        <dbReference type="EMBL" id="MYL82157.1"/>
    </source>
</evidence>
<dbReference type="RefSeq" id="WP_160958642.1">
    <property type="nucleotide sequence ID" value="NZ_WVUD01000003.1"/>
</dbReference>
<evidence type="ECO:0000256" key="2">
    <source>
        <dbReference type="ARBA" id="ARBA00022676"/>
    </source>
</evidence>
<evidence type="ECO:0000313" key="10">
    <source>
        <dbReference type="Proteomes" id="UP000482487"/>
    </source>
</evidence>
<feature type="binding site" evidence="7">
    <location>
        <position position="337"/>
    </location>
    <ligand>
        <name>Zn(2+)</name>
        <dbReference type="ChEBI" id="CHEBI:29105"/>
    </ligand>
</feature>
<feature type="binding site" evidence="7">
    <location>
        <position position="311"/>
    </location>
    <ligand>
        <name>Zn(2+)</name>
        <dbReference type="ChEBI" id="CHEBI:29105"/>
    </ligand>
</feature>
<gene>
    <name evidence="7 9" type="primary">tgt</name>
    <name evidence="9" type="ORF">GTA51_03260</name>
</gene>
<proteinExistence type="inferred from homology"/>
<dbReference type="InterPro" id="IPR050076">
    <property type="entry name" value="ArchSynthase1/Queuine_TRR"/>
</dbReference>
<dbReference type="InterPro" id="IPR036511">
    <property type="entry name" value="TGT-like_sf"/>
</dbReference>
<dbReference type="GO" id="GO:0046872">
    <property type="term" value="F:metal ion binding"/>
    <property type="evidence" value="ECO:0007669"/>
    <property type="project" value="UniProtKB-KW"/>
</dbReference>
<evidence type="ECO:0000256" key="4">
    <source>
        <dbReference type="ARBA" id="ARBA00022694"/>
    </source>
</evidence>
<feature type="binding site" evidence="7">
    <location>
        <position position="147"/>
    </location>
    <ligand>
        <name>substrate</name>
    </ligand>
</feature>
<dbReference type="NCBIfam" id="TIGR00449">
    <property type="entry name" value="tgt_general"/>
    <property type="match status" value="1"/>
</dbReference>
<comment type="pathway">
    <text evidence="1 7">tRNA modification; tRNA-queuosine biosynthesis.</text>
</comment>
<dbReference type="GO" id="GO:0008479">
    <property type="term" value="F:tRNA-guanosine(34) queuine transglycosylase activity"/>
    <property type="evidence" value="ECO:0007669"/>
    <property type="project" value="UniProtKB-UniRule"/>
</dbReference>
<keyword evidence="5 7" id="KW-0671">Queuosine biosynthesis</keyword>
<evidence type="ECO:0000256" key="3">
    <source>
        <dbReference type="ARBA" id="ARBA00022679"/>
    </source>
</evidence>
<dbReference type="Proteomes" id="UP000482487">
    <property type="component" value="Unassembled WGS sequence"/>
</dbReference>
<accession>A0A7C9MZ80</accession>
<dbReference type="HAMAP" id="MF_00168">
    <property type="entry name" value="Q_tRNA_Tgt"/>
    <property type="match status" value="1"/>
</dbReference>
<comment type="function">
    <text evidence="7">Catalyzes the base-exchange of a guanine (G) residue with the queuine precursor 7-aminomethyl-7-deazaguanine (PreQ1) at position 34 (anticodon wobble position) in tRNAs with GU(N) anticodons (tRNA-Asp, -Asn, -His and -Tyr). Catalysis occurs through a double-displacement mechanism. The nucleophile active site attacks the C1' of nucleotide 34 to detach the guanine base from the RNA, forming a covalent enzyme-RNA intermediate. The proton acceptor active site deprotonates the incoming PreQ1, allowing a nucleophilic attack on the C1' of the ribose to form the product. After dissociation, two additional enzymatic reactions on the tRNA convert PreQ1 to queuine (Q), resulting in the hypermodified nucleoside queuosine (7-(((4,5-cis-dihydroxy-2-cyclopenten-1-yl)amino)methyl)-7-deazaguanosine).</text>
</comment>
<dbReference type="GO" id="GO:0005829">
    <property type="term" value="C:cytosol"/>
    <property type="evidence" value="ECO:0007669"/>
    <property type="project" value="TreeGrafter"/>
</dbReference>
<dbReference type="Gene3D" id="3.20.20.105">
    <property type="entry name" value="Queuine tRNA-ribosyltransferase-like"/>
    <property type="match status" value="1"/>
</dbReference>
<feature type="binding site" evidence="7">
    <location>
        <begin position="93"/>
        <end position="97"/>
    </location>
    <ligand>
        <name>substrate</name>
    </ligand>
</feature>
<reference evidence="9 10" key="1">
    <citation type="submission" date="2020-01" db="EMBL/GenBank/DDBJ databases">
        <title>Genome sequence of Desulfovibrio aerotolerans DSM 16695(T).</title>
        <authorList>
            <person name="Karnachuk O."/>
            <person name="Avakyan M."/>
            <person name="Mardanov A."/>
            <person name="Kadnikov V."/>
            <person name="Ravin N."/>
        </authorList>
    </citation>
    <scope>NUCLEOTIDE SEQUENCE [LARGE SCALE GENOMIC DNA]</scope>
    <source>
        <strain evidence="9 10">DSM 16695</strain>
    </source>
</reference>
<dbReference type="Pfam" id="PF01702">
    <property type="entry name" value="TGT"/>
    <property type="match status" value="1"/>
</dbReference>
<keyword evidence="3 7" id="KW-0808">Transferase</keyword>
<keyword evidence="2 7" id="KW-0328">Glycosyltransferase</keyword>
<evidence type="ECO:0000259" key="8">
    <source>
        <dbReference type="Pfam" id="PF01702"/>
    </source>
</evidence>
<feature type="active site" description="Proton acceptor" evidence="7">
    <location>
        <position position="93"/>
    </location>
</feature>
<dbReference type="AlphaFoldDB" id="A0A7C9MZ80"/>
<keyword evidence="7" id="KW-0479">Metal-binding</keyword>
<evidence type="ECO:0000256" key="1">
    <source>
        <dbReference type="ARBA" id="ARBA00004691"/>
    </source>
</evidence>
<evidence type="ECO:0000256" key="7">
    <source>
        <dbReference type="HAMAP-Rule" id="MF_00168"/>
    </source>
</evidence>
<dbReference type="SUPFAM" id="SSF51713">
    <property type="entry name" value="tRNA-guanine transglycosylase"/>
    <property type="match status" value="1"/>
</dbReference>
<dbReference type="EC" id="2.4.2.29" evidence="7"/>
<feature type="region of interest" description="RNA binding" evidence="7">
    <location>
        <begin position="249"/>
        <end position="255"/>
    </location>
</feature>
<dbReference type="FunFam" id="3.20.20.105:FF:000001">
    <property type="entry name" value="Queuine tRNA-ribosyltransferase"/>
    <property type="match status" value="1"/>
</dbReference>
<feature type="region of interest" description="RNA binding; important for wobble base 34 recognition" evidence="7">
    <location>
        <begin position="273"/>
        <end position="277"/>
    </location>
</feature>
<sequence>MNAPGTFILGPADGRARTARLTTAHGDIETPIFMPVGTLGTVKSLCPTDLQALHAQIILGNTYHLYLRPGDELIARLGGLHKFMAWDGPILTDSGGFQVFSLSGLRQIAEEGVTFASHIDGSRHLFSPEKVISIQRNLGSDIMMVLDECVPYGADRAYTEKSLGLTTRWAARCREAHPAGDRGQLLFGIVQGGFFKDLRAKSAEEIIGLGFDGYALGGLSVGESRSEMYDILDDAAPLLPAERPRYLMGVGAPRDLLAGMAAGIDMFDCVLPTRNARNGTLFTFQGKVNIKRAEYREDDSPLDPTCPCYACQTFSKAYLRHLYIAKELLSYRLNTLHNLTFFSVMMERAREAIRQGRFAAFRAEMEALYPDAEDEATE</sequence>
<dbReference type="UniPathway" id="UPA00392"/>
<name>A0A7C9MZ80_9BACT</name>
<dbReference type="NCBIfam" id="TIGR00430">
    <property type="entry name" value="Q_tRNA_tgt"/>
    <property type="match status" value="1"/>
</dbReference>
<feature type="binding site" evidence="7">
    <location>
        <position position="218"/>
    </location>
    <ligand>
        <name>substrate</name>
    </ligand>
</feature>
<dbReference type="InterPro" id="IPR002616">
    <property type="entry name" value="tRNA_ribo_trans-like"/>
</dbReference>
<dbReference type="PANTHER" id="PTHR46499:SF1">
    <property type="entry name" value="QUEUINE TRNA-RIBOSYLTRANSFERASE"/>
    <property type="match status" value="1"/>
</dbReference>
<comment type="catalytic activity">
    <reaction evidence="6 7">
        <text>7-aminomethyl-7-carbaguanine + guanosine(34) in tRNA = 7-aminomethyl-7-carbaguanosine(34) in tRNA + guanine</text>
        <dbReference type="Rhea" id="RHEA:24104"/>
        <dbReference type="Rhea" id="RHEA-COMP:10341"/>
        <dbReference type="Rhea" id="RHEA-COMP:10342"/>
        <dbReference type="ChEBI" id="CHEBI:16235"/>
        <dbReference type="ChEBI" id="CHEBI:58703"/>
        <dbReference type="ChEBI" id="CHEBI:74269"/>
        <dbReference type="ChEBI" id="CHEBI:82833"/>
        <dbReference type="EC" id="2.4.2.29"/>
    </reaction>
</comment>
<feature type="binding site" evidence="7">
    <location>
        <position position="191"/>
    </location>
    <ligand>
        <name>substrate</name>
    </ligand>
</feature>
<comment type="similarity">
    <text evidence="7">Belongs to the queuine tRNA-ribosyltransferase family.</text>
</comment>
<feature type="binding site" evidence="7">
    <location>
        <position position="306"/>
    </location>
    <ligand>
        <name>Zn(2+)</name>
        <dbReference type="ChEBI" id="CHEBI:29105"/>
    </ligand>
</feature>
<feature type="active site" description="Nucleophile" evidence="7">
    <location>
        <position position="268"/>
    </location>
</feature>
<protein>
    <recommendedName>
        <fullName evidence="7">Queuine tRNA-ribosyltransferase</fullName>
        <ecNumber evidence="7">2.4.2.29</ecNumber>
    </recommendedName>
    <alternativeName>
        <fullName evidence="7">Guanine insertion enzyme</fullName>
    </alternativeName>
    <alternativeName>
        <fullName evidence="7">tRNA-guanine transglycosylase</fullName>
    </alternativeName>
</protein>
<evidence type="ECO:0000256" key="6">
    <source>
        <dbReference type="ARBA" id="ARBA00050112"/>
    </source>
</evidence>
<keyword evidence="7" id="KW-0862">Zinc</keyword>
<dbReference type="InterPro" id="IPR004803">
    <property type="entry name" value="TGT"/>
</dbReference>
<comment type="subunit">
    <text evidence="7">Homodimer. Within each dimer, one monomer is responsible for RNA recognition and catalysis, while the other monomer binds to the replacement base PreQ1.</text>
</comment>
<keyword evidence="10" id="KW-1185">Reference proteome</keyword>
<evidence type="ECO:0000256" key="5">
    <source>
        <dbReference type="ARBA" id="ARBA00022785"/>
    </source>
</evidence>
<feature type="domain" description="tRNA-guanine(15) transglycosylase-like" evidence="8">
    <location>
        <begin position="15"/>
        <end position="369"/>
    </location>
</feature>
<feature type="binding site" evidence="7">
    <location>
        <position position="308"/>
    </location>
    <ligand>
        <name>Zn(2+)</name>
        <dbReference type="ChEBI" id="CHEBI:29105"/>
    </ligand>
</feature>
<organism evidence="9 10">
    <name type="scientific">Solidesulfovibrio aerotolerans</name>
    <dbReference type="NCBI Taxonomy" id="295255"/>
    <lineage>
        <taxon>Bacteria</taxon>
        <taxon>Pseudomonadati</taxon>
        <taxon>Thermodesulfobacteriota</taxon>
        <taxon>Desulfovibrionia</taxon>
        <taxon>Desulfovibrionales</taxon>
        <taxon>Desulfovibrionaceae</taxon>
        <taxon>Solidesulfovibrio</taxon>
    </lineage>
</organism>
<dbReference type="OrthoDB" id="9805417at2"/>
<comment type="caution">
    <text evidence="9">The sequence shown here is derived from an EMBL/GenBank/DDBJ whole genome shotgun (WGS) entry which is preliminary data.</text>
</comment>
<comment type="cofactor">
    <cofactor evidence="7">
        <name>Zn(2+)</name>
        <dbReference type="ChEBI" id="CHEBI:29105"/>
    </cofactor>
    <text evidence="7">Binds 1 zinc ion per subunit.</text>
</comment>
<dbReference type="EMBL" id="WVUD01000003">
    <property type="protein sequence ID" value="MYL82157.1"/>
    <property type="molecule type" value="Genomic_DNA"/>
</dbReference>